<dbReference type="InterPro" id="IPR017853">
    <property type="entry name" value="GH"/>
</dbReference>
<dbReference type="EC" id="3.2.1.78" evidence="4"/>
<dbReference type="InterPro" id="IPR022790">
    <property type="entry name" value="GH26_dom"/>
</dbReference>
<feature type="domain" description="GH26" evidence="6">
    <location>
        <begin position="36"/>
        <end position="362"/>
    </location>
</feature>
<dbReference type="InterPro" id="IPR016714">
    <property type="entry name" value="MANB/E"/>
</dbReference>
<dbReference type="GO" id="GO:0016985">
    <property type="term" value="F:mannan endo-1,4-beta-mannosidase activity"/>
    <property type="evidence" value="ECO:0007669"/>
    <property type="project" value="UniProtKB-EC"/>
</dbReference>
<comment type="catalytic activity">
    <reaction evidence="4">
        <text>Random hydrolysis of (1-&gt;4)-beta-D-mannosidic linkages in mannans, galactomannans and glucomannans.</text>
        <dbReference type="EC" id="3.2.1.78"/>
    </reaction>
</comment>
<evidence type="ECO:0000313" key="7">
    <source>
        <dbReference type="EMBL" id="MBB6109907.1"/>
    </source>
</evidence>
<name>A0ABR6PJF7_9SPHI</name>
<dbReference type="PROSITE" id="PS51764">
    <property type="entry name" value="GH26"/>
    <property type="match status" value="1"/>
</dbReference>
<dbReference type="SUPFAM" id="SSF51445">
    <property type="entry name" value="(Trans)glycosidases"/>
    <property type="match status" value="1"/>
</dbReference>
<dbReference type="PANTHER" id="PTHR40079">
    <property type="entry name" value="MANNAN ENDO-1,4-BETA-MANNOSIDASE E-RELATED"/>
    <property type="match status" value="1"/>
</dbReference>
<evidence type="ECO:0000256" key="5">
    <source>
        <dbReference type="PROSITE-ProRule" id="PRU01100"/>
    </source>
</evidence>
<dbReference type="Pfam" id="PF02156">
    <property type="entry name" value="Glyco_hydro_26"/>
    <property type="match status" value="1"/>
</dbReference>
<keyword evidence="8" id="KW-1185">Reference proteome</keyword>
<evidence type="ECO:0000256" key="1">
    <source>
        <dbReference type="ARBA" id="ARBA00007754"/>
    </source>
</evidence>
<gene>
    <name evidence="7" type="ORF">HDF23_002656</name>
</gene>
<feature type="active site" description="Proton donor" evidence="5">
    <location>
        <position position="192"/>
    </location>
</feature>
<dbReference type="RefSeq" id="WP_076373663.1">
    <property type="nucleotide sequence ID" value="NZ_FTMG01000005.1"/>
</dbReference>
<protein>
    <recommendedName>
        <fullName evidence="4">Mannan endo-1,4-beta-mannosidase</fullName>
        <ecNumber evidence="4">3.2.1.78</ecNumber>
    </recommendedName>
</protein>
<proteinExistence type="inferred from homology"/>
<keyword evidence="2 4" id="KW-0378">Hydrolase</keyword>
<evidence type="ECO:0000256" key="2">
    <source>
        <dbReference type="ARBA" id="ARBA00022801"/>
    </source>
</evidence>
<keyword evidence="4" id="KW-0119">Carbohydrate metabolism</keyword>
<feature type="active site" description="Nucleophile" evidence="5">
    <location>
        <position position="297"/>
    </location>
</feature>
<organism evidence="7 8">
    <name type="scientific">Mucilaginibacter lappiensis</name>
    <dbReference type="NCBI Taxonomy" id="354630"/>
    <lineage>
        <taxon>Bacteria</taxon>
        <taxon>Pseudomonadati</taxon>
        <taxon>Bacteroidota</taxon>
        <taxon>Sphingobacteriia</taxon>
        <taxon>Sphingobacteriales</taxon>
        <taxon>Sphingobacteriaceae</taxon>
        <taxon>Mucilaginibacter</taxon>
    </lineage>
</organism>
<keyword evidence="4" id="KW-0964">Secreted</keyword>
<dbReference type="PRINTS" id="PR00739">
    <property type="entry name" value="GLHYDRLASE26"/>
</dbReference>
<keyword evidence="3 4" id="KW-0326">Glycosidase</keyword>
<reference evidence="7 8" key="1">
    <citation type="submission" date="2020-08" db="EMBL/GenBank/DDBJ databases">
        <title>Genomic Encyclopedia of Type Strains, Phase IV (KMG-V): Genome sequencing to study the core and pangenomes of soil and plant-associated prokaryotes.</title>
        <authorList>
            <person name="Whitman W."/>
        </authorList>
    </citation>
    <scope>NUCLEOTIDE SEQUENCE [LARGE SCALE GENOMIC DNA]</scope>
    <source>
        <strain evidence="7 8">ANJLi2</strain>
    </source>
</reference>
<evidence type="ECO:0000313" key="8">
    <source>
        <dbReference type="Proteomes" id="UP000541583"/>
    </source>
</evidence>
<evidence type="ECO:0000256" key="4">
    <source>
        <dbReference type="PIRNR" id="PIRNR018168"/>
    </source>
</evidence>
<dbReference type="Proteomes" id="UP000541583">
    <property type="component" value="Unassembled WGS sequence"/>
</dbReference>
<sequence length="382" mass="43680">MHPVLRYVTITALFLLFYNLFASAQLYSPSDKKATAETSALFFSMQRLLGAGILFGHHDDTAYGVNWKFEPNGSSDVKSVTGSYPAIYGWDLAKIEHDSINDINGVPFKLQKQLVKETYERGGINTFCWHMDNPANGKTAWDTTQHTIKELIPGGAYHDVYVSWLDKAAAYMADLKGSGGEAIPILFRPFHELTGNWFWWGKNTSSPDEFKTLWRFTIDYLRKKKKLHNLLIVYSTADFDSEEEFLERYPGDDYVDFVGFDNYCYQNVAEYQTKLAKRLSILDGVVAKHHKVACLPETGYEQIPQADWWTKILLPTLAKHKLSYVLAWRNGTTSHYFVPYLGQISADDFVKFYNSPQVMFQDRLTPLGVYGKRNAGESVGKW</sequence>
<evidence type="ECO:0000256" key="3">
    <source>
        <dbReference type="ARBA" id="ARBA00023295"/>
    </source>
</evidence>
<accession>A0ABR6PJF7</accession>
<dbReference type="InterPro" id="IPR000805">
    <property type="entry name" value="Glyco_hydro_26"/>
</dbReference>
<evidence type="ECO:0000259" key="6">
    <source>
        <dbReference type="PROSITE" id="PS51764"/>
    </source>
</evidence>
<dbReference type="EMBL" id="JACHCB010000005">
    <property type="protein sequence ID" value="MBB6109907.1"/>
    <property type="molecule type" value="Genomic_DNA"/>
</dbReference>
<dbReference type="PIRSF" id="PIRSF018168">
    <property type="entry name" value="Mannan-1_4-beta-mannosidase"/>
    <property type="match status" value="1"/>
</dbReference>
<comment type="caution">
    <text evidence="7">The sequence shown here is derived from an EMBL/GenBank/DDBJ whole genome shotgun (WGS) entry which is preliminary data.</text>
</comment>
<comment type="subcellular location">
    <subcellularLocation>
        <location evidence="4">Secreted</location>
    </subcellularLocation>
</comment>
<dbReference type="Gene3D" id="3.20.20.80">
    <property type="entry name" value="Glycosidases"/>
    <property type="match status" value="1"/>
</dbReference>
<comment type="similarity">
    <text evidence="1 4 5">Belongs to the glycosyl hydrolase 26 family.</text>
</comment>
<dbReference type="PANTHER" id="PTHR40079:SF4">
    <property type="entry name" value="GH26 DOMAIN-CONTAINING PROTEIN-RELATED"/>
    <property type="match status" value="1"/>
</dbReference>